<dbReference type="CDD" id="cd16917">
    <property type="entry name" value="HATPase_UhpB-NarQ-NarX-like"/>
    <property type="match status" value="1"/>
</dbReference>
<dbReference type="InterPro" id="IPR007168">
    <property type="entry name" value="Phageshock_PspC_N"/>
</dbReference>
<dbReference type="Gene3D" id="3.30.565.10">
    <property type="entry name" value="Histidine kinase-like ATPase, C-terminal domain"/>
    <property type="match status" value="1"/>
</dbReference>
<dbReference type="AlphaFoldDB" id="W5XZ67"/>
<dbReference type="Pfam" id="PF04024">
    <property type="entry name" value="PspC"/>
    <property type="match status" value="1"/>
</dbReference>
<keyword evidence="7" id="KW-1185">Reference proteome</keyword>
<keyword evidence="2 6" id="KW-0418">Kinase</keyword>
<sequence length="379" mass="40025">MMQEAAYPQYVRRKDGAVLAGVATGLAAHLGLRVDHVRLALVGLALCGGLGLLIYIGLWIFTSARDLETPPETGFSRGLNYLLVVVACFGAGAVGGMASGMSGGVLAALTIIAVGAGLAWLSFDRADGEPGVRAVVPIAFGAVLVLGGVVLTIVQWSSRESFGLALAAVSLTLLGVAALGVPFGLRMWTRFNTQREEKLIADERAEIANRLHDSVLQTLAIIQKRADDPAEVRRIARGQERELRQWLFAPTEDTTVFAALQRACGEVEDTFGVRIAPVTVGEDLALTESLQAAVLAAREAMVNAAKHAGVDSVDVYAESFGGLELYVRDRGPGFNLDDVPSDRHGVRDSILGRVERNGGTVTIKTAPGEGVEVAISMPQ</sequence>
<evidence type="ECO:0000256" key="2">
    <source>
        <dbReference type="ARBA" id="ARBA00022777"/>
    </source>
</evidence>
<organism evidence="6 7">
    <name type="scientific">Corynebacterium vitaeruminis DSM 20294</name>
    <dbReference type="NCBI Taxonomy" id="1224164"/>
    <lineage>
        <taxon>Bacteria</taxon>
        <taxon>Bacillati</taxon>
        <taxon>Actinomycetota</taxon>
        <taxon>Actinomycetes</taxon>
        <taxon>Mycobacteriales</taxon>
        <taxon>Corynebacteriaceae</taxon>
        <taxon>Corynebacterium</taxon>
    </lineage>
</organism>
<keyword evidence="4" id="KW-1133">Transmembrane helix</keyword>
<feature type="transmembrane region" description="Helical" evidence="4">
    <location>
        <begin position="81"/>
        <end position="98"/>
    </location>
</feature>
<accession>W5XZ67</accession>
<dbReference type="Proteomes" id="UP000019222">
    <property type="component" value="Chromosome"/>
</dbReference>
<keyword evidence="4" id="KW-0812">Transmembrane</keyword>
<dbReference type="GO" id="GO:0000160">
    <property type="term" value="P:phosphorelay signal transduction system"/>
    <property type="evidence" value="ECO:0007669"/>
    <property type="project" value="UniProtKB-KW"/>
</dbReference>
<feature type="transmembrane region" description="Helical" evidence="4">
    <location>
        <begin position="162"/>
        <end position="185"/>
    </location>
</feature>
<name>W5XZ67_9CORY</name>
<keyword evidence="4" id="KW-0472">Membrane</keyword>
<evidence type="ECO:0000256" key="4">
    <source>
        <dbReference type="SAM" id="Phobius"/>
    </source>
</evidence>
<keyword evidence="1" id="KW-0808">Transferase</keyword>
<feature type="domain" description="Phage shock protein PspC N-terminal" evidence="5">
    <location>
        <begin position="9"/>
        <end position="62"/>
    </location>
</feature>
<gene>
    <name evidence="6" type="ORF">B843_02720</name>
</gene>
<protein>
    <submittedName>
        <fullName evidence="6">Two-component system sensor kinase protein</fullName>
    </submittedName>
</protein>
<dbReference type="PATRIC" id="fig|1224164.3.peg.538"/>
<dbReference type="eggNOG" id="COG1983">
    <property type="taxonomic scope" value="Bacteria"/>
</dbReference>
<dbReference type="InterPro" id="IPR050482">
    <property type="entry name" value="Sensor_HK_TwoCompSys"/>
</dbReference>
<dbReference type="KEGG" id="cvt:B843_02720"/>
<reference evidence="6 7" key="1">
    <citation type="submission" date="2013-02" db="EMBL/GenBank/DDBJ databases">
        <title>The complete genome sequence of Corynebacterium vitaeruminis DSM 20294.</title>
        <authorList>
            <person name="Ruckert C."/>
            <person name="Albersmeier A."/>
            <person name="Kalinowski J."/>
        </authorList>
    </citation>
    <scope>NUCLEOTIDE SEQUENCE [LARGE SCALE GENOMIC DNA]</scope>
    <source>
        <strain evidence="7">ATCC 10234</strain>
    </source>
</reference>
<dbReference type="STRING" id="1224164.B843_02720"/>
<feature type="transmembrane region" description="Helical" evidence="4">
    <location>
        <begin position="104"/>
        <end position="123"/>
    </location>
</feature>
<feature type="transmembrane region" description="Helical" evidence="4">
    <location>
        <begin position="135"/>
        <end position="156"/>
    </location>
</feature>
<dbReference type="InterPro" id="IPR036890">
    <property type="entry name" value="HATPase_C_sf"/>
</dbReference>
<evidence type="ECO:0000313" key="7">
    <source>
        <dbReference type="Proteomes" id="UP000019222"/>
    </source>
</evidence>
<dbReference type="GO" id="GO:0016301">
    <property type="term" value="F:kinase activity"/>
    <property type="evidence" value="ECO:0007669"/>
    <property type="project" value="UniProtKB-KW"/>
</dbReference>
<evidence type="ECO:0000259" key="5">
    <source>
        <dbReference type="Pfam" id="PF04024"/>
    </source>
</evidence>
<dbReference type="eggNOG" id="COG4585">
    <property type="taxonomic scope" value="Bacteria"/>
</dbReference>
<dbReference type="SUPFAM" id="SSF55874">
    <property type="entry name" value="ATPase domain of HSP90 chaperone/DNA topoisomerase II/histidine kinase"/>
    <property type="match status" value="1"/>
</dbReference>
<evidence type="ECO:0000256" key="3">
    <source>
        <dbReference type="ARBA" id="ARBA00023012"/>
    </source>
</evidence>
<dbReference type="PANTHER" id="PTHR24421">
    <property type="entry name" value="NITRATE/NITRITE SENSOR PROTEIN NARX-RELATED"/>
    <property type="match status" value="1"/>
</dbReference>
<evidence type="ECO:0000313" key="6">
    <source>
        <dbReference type="EMBL" id="AHI21935.1"/>
    </source>
</evidence>
<dbReference type="EMBL" id="CP004353">
    <property type="protein sequence ID" value="AHI21935.1"/>
    <property type="molecule type" value="Genomic_DNA"/>
</dbReference>
<proteinExistence type="predicted"/>
<keyword evidence="3" id="KW-0902">Two-component regulatory system</keyword>
<dbReference type="PANTHER" id="PTHR24421:SF61">
    <property type="entry name" value="OXYGEN SENSOR HISTIDINE KINASE NREB"/>
    <property type="match status" value="1"/>
</dbReference>
<feature type="transmembrane region" description="Helical" evidence="4">
    <location>
        <begin position="37"/>
        <end position="61"/>
    </location>
</feature>
<evidence type="ECO:0000256" key="1">
    <source>
        <dbReference type="ARBA" id="ARBA00022679"/>
    </source>
</evidence>
<dbReference type="HOGENOM" id="CLU_036172_0_0_11"/>